<keyword evidence="2" id="KW-1185">Reference proteome</keyword>
<accession>A0A653CSX7</accession>
<dbReference type="Proteomes" id="UP000410492">
    <property type="component" value="Unassembled WGS sequence"/>
</dbReference>
<evidence type="ECO:0000313" key="2">
    <source>
        <dbReference type="Proteomes" id="UP000410492"/>
    </source>
</evidence>
<protein>
    <submittedName>
        <fullName evidence="1">Uncharacterized protein</fullName>
    </submittedName>
</protein>
<reference evidence="1 2" key="1">
    <citation type="submission" date="2019-01" db="EMBL/GenBank/DDBJ databases">
        <authorList>
            <person name="Sayadi A."/>
        </authorList>
    </citation>
    <scope>NUCLEOTIDE SEQUENCE [LARGE SCALE GENOMIC DNA]</scope>
</reference>
<evidence type="ECO:0000313" key="1">
    <source>
        <dbReference type="EMBL" id="VEN50387.1"/>
    </source>
</evidence>
<sequence length="72" mass="8370">MPSTKTTELSEFVTSSAVAAVRSVDRCRSWRTVRYYCSLLSNARVFRYQCYRTVNYCNCQVSSHPSLSRLIY</sequence>
<dbReference type="OrthoDB" id="10531893at2759"/>
<name>A0A653CSX7_CALMS</name>
<organism evidence="1 2">
    <name type="scientific">Callosobruchus maculatus</name>
    <name type="common">Southern cowpea weevil</name>
    <name type="synonym">Pulse bruchid</name>
    <dbReference type="NCBI Taxonomy" id="64391"/>
    <lineage>
        <taxon>Eukaryota</taxon>
        <taxon>Metazoa</taxon>
        <taxon>Ecdysozoa</taxon>
        <taxon>Arthropoda</taxon>
        <taxon>Hexapoda</taxon>
        <taxon>Insecta</taxon>
        <taxon>Pterygota</taxon>
        <taxon>Neoptera</taxon>
        <taxon>Endopterygota</taxon>
        <taxon>Coleoptera</taxon>
        <taxon>Polyphaga</taxon>
        <taxon>Cucujiformia</taxon>
        <taxon>Chrysomeloidea</taxon>
        <taxon>Chrysomelidae</taxon>
        <taxon>Bruchinae</taxon>
        <taxon>Bruchini</taxon>
        <taxon>Callosobruchus</taxon>
    </lineage>
</organism>
<proteinExistence type="predicted"/>
<gene>
    <name evidence="1" type="ORF">CALMAC_LOCUS11169</name>
</gene>
<dbReference type="AlphaFoldDB" id="A0A653CSX7"/>
<dbReference type="EMBL" id="CAACVG010008583">
    <property type="protein sequence ID" value="VEN50387.1"/>
    <property type="molecule type" value="Genomic_DNA"/>
</dbReference>